<name>A0A1E5CVS9_9VIBR</name>
<evidence type="ECO:0000313" key="2">
    <source>
        <dbReference type="Proteomes" id="UP000094165"/>
    </source>
</evidence>
<gene>
    <name evidence="1" type="ORF">A130_18440</name>
</gene>
<dbReference type="EMBL" id="AJYW02000208">
    <property type="protein sequence ID" value="OEE74041.1"/>
    <property type="molecule type" value="Genomic_DNA"/>
</dbReference>
<protein>
    <submittedName>
        <fullName evidence="1">Uncharacterized protein</fullName>
    </submittedName>
</protein>
<organism evidence="1 2">
    <name type="scientific">Vibrio genomosp. F6 str. FF-238</name>
    <dbReference type="NCBI Taxonomy" id="1191298"/>
    <lineage>
        <taxon>Bacteria</taxon>
        <taxon>Pseudomonadati</taxon>
        <taxon>Pseudomonadota</taxon>
        <taxon>Gammaproteobacteria</taxon>
        <taxon>Vibrionales</taxon>
        <taxon>Vibrionaceae</taxon>
        <taxon>Vibrio</taxon>
    </lineage>
</organism>
<dbReference type="AlphaFoldDB" id="A0A1E5CVS9"/>
<proteinExistence type="predicted"/>
<dbReference type="RefSeq" id="WP_017052902.1">
    <property type="nucleotide sequence ID" value="NZ_AJYW02000208.1"/>
</dbReference>
<dbReference type="Proteomes" id="UP000094165">
    <property type="component" value="Unassembled WGS sequence"/>
</dbReference>
<sequence length="222" mass="25793">MSSLIVGEFAFLKFGRTKEHLQSFVEKGEIYINSYEFFKKADMNSKQFDIHEFADEFVQPKGVKIHIAGREFNPVSPFSISHTPAPFTHIFCLFNVQDPSNTSTSTVYDQRVWEDFGEYVVLIHNVKEFRRRIYKELESFKGLNAERNLVSYFDSETYHGELTPFQKQSTYSYQNEYRIAINYQELKGKPLVLNLGSITDIAYGPVHKSQCENKIELGRIAV</sequence>
<reference evidence="1 2" key="1">
    <citation type="journal article" date="2012" name="Science">
        <title>Ecological populations of bacteria act as socially cohesive units of antibiotic production and resistance.</title>
        <authorList>
            <person name="Cordero O.X."/>
            <person name="Wildschutte H."/>
            <person name="Kirkup B."/>
            <person name="Proehl S."/>
            <person name="Ngo L."/>
            <person name="Hussain F."/>
            <person name="Le Roux F."/>
            <person name="Mincer T."/>
            <person name="Polz M.F."/>
        </authorList>
    </citation>
    <scope>NUCLEOTIDE SEQUENCE [LARGE SCALE GENOMIC DNA]</scope>
    <source>
        <strain evidence="1 2">FF-238</strain>
    </source>
</reference>
<accession>A0A1E5CVS9</accession>
<comment type="caution">
    <text evidence="1">The sequence shown here is derived from an EMBL/GenBank/DDBJ whole genome shotgun (WGS) entry which is preliminary data.</text>
</comment>
<evidence type="ECO:0000313" key="1">
    <source>
        <dbReference type="EMBL" id="OEE74041.1"/>
    </source>
</evidence>
<keyword evidence="2" id="KW-1185">Reference proteome</keyword>